<dbReference type="OrthoDB" id="4775275at2759"/>
<keyword evidence="1" id="KW-0175">Coiled coil</keyword>
<feature type="region of interest" description="Disordered" evidence="2">
    <location>
        <begin position="1"/>
        <end position="46"/>
    </location>
</feature>
<accession>M7T6X1</accession>
<dbReference type="AlphaFoldDB" id="M7T6X1"/>
<feature type="compositionally biased region" description="Polar residues" evidence="2">
    <location>
        <begin position="15"/>
        <end position="27"/>
    </location>
</feature>
<feature type="coiled-coil region" evidence="1">
    <location>
        <begin position="245"/>
        <end position="272"/>
    </location>
</feature>
<evidence type="ECO:0000256" key="1">
    <source>
        <dbReference type="SAM" id="Coils"/>
    </source>
</evidence>
<reference evidence="4" key="1">
    <citation type="journal article" date="2013" name="Genome Announc.">
        <title>Draft genome sequence of the grapevine dieback fungus Eutypa lata UCR-EL1.</title>
        <authorList>
            <person name="Blanco-Ulate B."/>
            <person name="Rolshausen P.E."/>
            <person name="Cantu D."/>
        </authorList>
    </citation>
    <scope>NUCLEOTIDE SEQUENCE [LARGE SCALE GENOMIC DNA]</scope>
    <source>
        <strain evidence="4">UCR-EL1</strain>
    </source>
</reference>
<proteinExistence type="predicted"/>
<sequence>MHTPNYVEEPKQTTDRSSIITTNNNNDHLLVHREPEESSKKNKDTLTVTNMKTTFVTISYSSHEDASLDHTTTTTTTGTTTTAAASPDPHSDATDGGVPTWTADETTPTEKPSGGTIFCPFKERPDIYTLCVLGQTGVVPPTATARTKTSAAYGMMARNPLARLRVAVVSSSLWDPIRALAAETATAATAAAGGDVHGNVGEQRMNLRWGSRCPVAAATTIVAGFEEEEQETFTFEEDGKGKGEEDAAEAQIAHLKKNLDAARDLIRAQQQLLDGQHAIIAEYKESLAQAVKLLAEAIVGGS</sequence>
<feature type="compositionally biased region" description="Low complexity" evidence="2">
    <location>
        <begin position="71"/>
        <end position="82"/>
    </location>
</feature>
<dbReference type="HOGENOM" id="CLU_921436_0_0_1"/>
<protein>
    <submittedName>
        <fullName evidence="3">Uncharacterized protein</fullName>
    </submittedName>
</protein>
<name>M7T6X1_EUTLA</name>
<evidence type="ECO:0000313" key="3">
    <source>
        <dbReference type="EMBL" id="EMR65561.1"/>
    </source>
</evidence>
<evidence type="ECO:0000313" key="4">
    <source>
        <dbReference type="Proteomes" id="UP000012174"/>
    </source>
</evidence>
<organism evidence="3 4">
    <name type="scientific">Eutypa lata (strain UCR-EL1)</name>
    <name type="common">Grapevine dieback disease fungus</name>
    <name type="synonym">Eutypa armeniacae</name>
    <dbReference type="NCBI Taxonomy" id="1287681"/>
    <lineage>
        <taxon>Eukaryota</taxon>
        <taxon>Fungi</taxon>
        <taxon>Dikarya</taxon>
        <taxon>Ascomycota</taxon>
        <taxon>Pezizomycotina</taxon>
        <taxon>Sordariomycetes</taxon>
        <taxon>Xylariomycetidae</taxon>
        <taxon>Xylariales</taxon>
        <taxon>Diatrypaceae</taxon>
        <taxon>Eutypa</taxon>
    </lineage>
</organism>
<dbReference type="EMBL" id="KB706835">
    <property type="protein sequence ID" value="EMR65561.1"/>
    <property type="molecule type" value="Genomic_DNA"/>
</dbReference>
<feature type="region of interest" description="Disordered" evidence="2">
    <location>
        <begin position="64"/>
        <end position="116"/>
    </location>
</feature>
<dbReference type="KEGG" id="ela:UCREL1_7457"/>
<keyword evidence="4" id="KW-1185">Reference proteome</keyword>
<evidence type="ECO:0000256" key="2">
    <source>
        <dbReference type="SAM" id="MobiDB-lite"/>
    </source>
</evidence>
<gene>
    <name evidence="3" type="ORF">UCREL1_7457</name>
</gene>
<dbReference type="Proteomes" id="UP000012174">
    <property type="component" value="Unassembled WGS sequence"/>
</dbReference>
<feature type="compositionally biased region" description="Basic and acidic residues" evidence="2">
    <location>
        <begin position="29"/>
        <end position="44"/>
    </location>
</feature>